<evidence type="ECO:0000259" key="3">
    <source>
        <dbReference type="PROSITE" id="PS50102"/>
    </source>
</evidence>
<dbReference type="PANTHER" id="PTHR23147">
    <property type="entry name" value="SERINE/ARGININE RICH SPLICING FACTOR"/>
    <property type="match status" value="1"/>
</dbReference>
<evidence type="ECO:0000313" key="5">
    <source>
        <dbReference type="Proteomes" id="UP001590950"/>
    </source>
</evidence>
<keyword evidence="5" id="KW-1185">Reference proteome</keyword>
<evidence type="ECO:0000256" key="2">
    <source>
        <dbReference type="SAM" id="MobiDB-lite"/>
    </source>
</evidence>
<feature type="compositionally biased region" description="Low complexity" evidence="2">
    <location>
        <begin position="645"/>
        <end position="660"/>
    </location>
</feature>
<dbReference type="Proteomes" id="UP001590950">
    <property type="component" value="Unassembled WGS sequence"/>
</dbReference>
<feature type="region of interest" description="Disordered" evidence="2">
    <location>
        <begin position="640"/>
        <end position="660"/>
    </location>
</feature>
<feature type="domain" description="RRM" evidence="3">
    <location>
        <begin position="205"/>
        <end position="283"/>
    </location>
</feature>
<dbReference type="InterPro" id="IPR012677">
    <property type="entry name" value="Nucleotide-bd_a/b_plait_sf"/>
</dbReference>
<feature type="domain" description="RRM" evidence="3">
    <location>
        <begin position="408"/>
        <end position="488"/>
    </location>
</feature>
<dbReference type="EMBL" id="JBEFKJ010000012">
    <property type="protein sequence ID" value="KAL2042923.1"/>
    <property type="molecule type" value="Genomic_DNA"/>
</dbReference>
<name>A0ABR4AHN3_9LECA</name>
<keyword evidence="1" id="KW-0694">RNA-binding</keyword>
<organism evidence="4 5">
    <name type="scientific">Stereocaulon virgatum</name>
    <dbReference type="NCBI Taxonomy" id="373712"/>
    <lineage>
        <taxon>Eukaryota</taxon>
        <taxon>Fungi</taxon>
        <taxon>Dikarya</taxon>
        <taxon>Ascomycota</taxon>
        <taxon>Pezizomycotina</taxon>
        <taxon>Lecanoromycetes</taxon>
        <taxon>OSLEUM clade</taxon>
        <taxon>Lecanoromycetidae</taxon>
        <taxon>Lecanorales</taxon>
        <taxon>Lecanorineae</taxon>
        <taxon>Stereocaulaceae</taxon>
        <taxon>Stereocaulon</taxon>
    </lineage>
</organism>
<dbReference type="InterPro" id="IPR035979">
    <property type="entry name" value="RBD_domain_sf"/>
</dbReference>
<accession>A0ABR4AHN3</accession>
<comment type="caution">
    <text evidence="4">The sequence shown here is derived from an EMBL/GenBank/DDBJ whole genome shotgun (WGS) entry which is preliminary data.</text>
</comment>
<dbReference type="PROSITE" id="PS50102">
    <property type="entry name" value="RRM"/>
    <property type="match status" value="2"/>
</dbReference>
<sequence length="660" mass="71575">MSHSPATPGQAGKHATESSPNVTKPFLTSAIKVKQASLNEPSPASTYGETVGSSCPATPQEVTGHGPMADLADSLRTVQIDPAIKSISGSPMLGQAAKAYHESEGIANSPSILSTKSSPASDRAKAIRLSPNWRNKVSDMTLLGGSGATSCANFVRQSVNQSDDPFVSTGGAIQRPDGTSFSPRHDRTGLAPNDDNAQALLPPNACVFVANLTQTQTDDQLEHHVRDAFAQFGTCYVKIRRDPNGMPFAFVQYETEAAAHHAITMGRGMLITGRPCRTEVAKVNRSLYMSRVTGGHITEIEAIHVLHQYGKIQETWYANQTEKEMYRLPEGIWVRFAFFQDCRDAQAGFRDHAVYRLEQPPVPDDLRTRRGGRMQQALPSAMGASPIQRPSPGRMLASPTRRAATDMCSIFVGGLPPYANEDCLRDMFQVYGRIAHIDLIQKSSVSNIKPYNTFAFIEYLSPDMAATAVQSSPRMYGTDRLRVERKESIDSSARRDPFMASPHDSYNFQTSHDMAMSFHRGVYAGMAQAAQAQAMPAPPVFATYPSTYYQAYDPSQYNQYTTPAASVYTAPAAQVNHYTTPAIPNNNTVAASLQGPGHFQFGPAAQASMRPAANFQYTAPAPVPPQYAPPPMAPVGASYHWPPISSNNDASNASASQEAQ</sequence>
<protein>
    <recommendedName>
        <fullName evidence="3">RRM domain-containing protein</fullName>
    </recommendedName>
</protein>
<dbReference type="SMART" id="SM00360">
    <property type="entry name" value="RRM"/>
    <property type="match status" value="2"/>
</dbReference>
<proteinExistence type="predicted"/>
<dbReference type="Pfam" id="PF00076">
    <property type="entry name" value="RRM_1"/>
    <property type="match status" value="2"/>
</dbReference>
<dbReference type="Gene3D" id="3.30.70.330">
    <property type="match status" value="2"/>
</dbReference>
<dbReference type="InterPro" id="IPR050907">
    <property type="entry name" value="SRSF"/>
</dbReference>
<dbReference type="InterPro" id="IPR000504">
    <property type="entry name" value="RRM_dom"/>
</dbReference>
<reference evidence="4 5" key="1">
    <citation type="submission" date="2024-09" db="EMBL/GenBank/DDBJ databases">
        <title>Rethinking Asexuality: The Enigmatic Case of Functional Sexual Genes in Lepraria (Stereocaulaceae).</title>
        <authorList>
            <person name="Doellman M."/>
            <person name="Sun Y."/>
            <person name="Barcenas-Pena A."/>
            <person name="Lumbsch H.T."/>
            <person name="Grewe F."/>
        </authorList>
    </citation>
    <scope>NUCLEOTIDE SEQUENCE [LARGE SCALE GENOMIC DNA]</scope>
    <source>
        <strain evidence="4 5">Mercado 3170</strain>
    </source>
</reference>
<feature type="region of interest" description="Disordered" evidence="2">
    <location>
        <begin position="377"/>
        <end position="397"/>
    </location>
</feature>
<feature type="compositionally biased region" description="Polar residues" evidence="2">
    <location>
        <begin position="39"/>
        <end position="61"/>
    </location>
</feature>
<dbReference type="SUPFAM" id="SSF54928">
    <property type="entry name" value="RNA-binding domain, RBD"/>
    <property type="match status" value="2"/>
</dbReference>
<evidence type="ECO:0000256" key="1">
    <source>
        <dbReference type="PROSITE-ProRule" id="PRU00176"/>
    </source>
</evidence>
<evidence type="ECO:0000313" key="4">
    <source>
        <dbReference type="EMBL" id="KAL2042923.1"/>
    </source>
</evidence>
<feature type="region of interest" description="Disordered" evidence="2">
    <location>
        <begin position="1"/>
        <end position="24"/>
    </location>
</feature>
<gene>
    <name evidence="4" type="ORF">N7G274_003981</name>
</gene>
<feature type="region of interest" description="Disordered" evidence="2">
    <location>
        <begin position="39"/>
        <end position="66"/>
    </location>
</feature>